<proteinExistence type="inferred from homology"/>
<dbReference type="InterPro" id="IPR023865">
    <property type="entry name" value="Aliphatic_acid_kinase_CS"/>
</dbReference>
<dbReference type="EC" id="2.7.2.1" evidence="6"/>
<comment type="cofactor">
    <cofactor evidence="6">
        <name>Mg(2+)</name>
        <dbReference type="ChEBI" id="CHEBI:18420"/>
    </cofactor>
    <cofactor evidence="6">
        <name>Mn(2+)</name>
        <dbReference type="ChEBI" id="CHEBI:29035"/>
    </cofactor>
    <text evidence="6">Mg(2+). Can also accept Mn(2+).</text>
</comment>
<dbReference type="PANTHER" id="PTHR21060:SF15">
    <property type="entry name" value="ACETATE KINASE-RELATED"/>
    <property type="match status" value="1"/>
</dbReference>
<keyword evidence="6" id="KW-0460">Magnesium</keyword>
<dbReference type="InterPro" id="IPR000890">
    <property type="entry name" value="Aliphatic_acid_kin_short-chain"/>
</dbReference>
<feature type="binding site" evidence="6">
    <location>
        <position position="15"/>
    </location>
    <ligand>
        <name>Mg(2+)</name>
        <dbReference type="ChEBI" id="CHEBI:18420"/>
    </ligand>
</feature>
<comment type="function">
    <text evidence="6">Catalyzes the formation of acetyl phosphate from acetate and ATP. Can also catalyze the reverse reaction.</text>
</comment>
<keyword evidence="4 6" id="KW-0418">Kinase</keyword>
<dbReference type="InterPro" id="IPR043129">
    <property type="entry name" value="ATPase_NBD"/>
</dbReference>
<dbReference type="GO" id="GO:0005737">
    <property type="term" value="C:cytoplasm"/>
    <property type="evidence" value="ECO:0007669"/>
    <property type="project" value="UniProtKB-SubCell"/>
</dbReference>
<dbReference type="PIRSF" id="PIRSF000722">
    <property type="entry name" value="Acetate_prop_kin"/>
    <property type="match status" value="1"/>
</dbReference>
<keyword evidence="2 6" id="KW-0808">Transferase</keyword>
<keyword evidence="6" id="KW-0963">Cytoplasm</keyword>
<evidence type="ECO:0000256" key="6">
    <source>
        <dbReference type="HAMAP-Rule" id="MF_00020"/>
    </source>
</evidence>
<name>A0A367ZJ17_9BACT</name>
<evidence type="ECO:0000313" key="8">
    <source>
        <dbReference type="EMBL" id="RCK78086.1"/>
    </source>
</evidence>
<feature type="binding site" evidence="6">
    <location>
        <position position="391"/>
    </location>
    <ligand>
        <name>Mg(2+)</name>
        <dbReference type="ChEBI" id="CHEBI:18420"/>
    </ligand>
</feature>
<keyword evidence="6" id="KW-0479">Metal-binding</keyword>
<feature type="site" description="Transition state stabilizer" evidence="6">
    <location>
        <position position="248"/>
    </location>
</feature>
<reference evidence="8 9" key="1">
    <citation type="submission" date="2018-05" db="EMBL/GenBank/DDBJ databases">
        <title>A metagenomic window into the 2 km-deep terrestrial subsurface aquifer revealed taxonomically and functionally diverse microbial community comprising novel uncultured bacterial lineages.</title>
        <authorList>
            <person name="Kadnikov V.V."/>
            <person name="Mardanov A.V."/>
            <person name="Beletsky A.V."/>
            <person name="Banks D."/>
            <person name="Pimenov N.V."/>
            <person name="Frank Y.A."/>
            <person name="Karnachuk O.V."/>
            <person name="Ravin N.V."/>
        </authorList>
    </citation>
    <scope>NUCLEOTIDE SEQUENCE [LARGE SCALE GENOMIC DNA]</scope>
    <source>
        <strain evidence="8">BY5</strain>
    </source>
</reference>
<dbReference type="PANTHER" id="PTHR21060">
    <property type="entry name" value="ACETATE KINASE"/>
    <property type="match status" value="1"/>
</dbReference>
<accession>A0A367ZJ17</accession>
<evidence type="ECO:0000256" key="5">
    <source>
        <dbReference type="ARBA" id="ARBA00022840"/>
    </source>
</evidence>
<dbReference type="HAMAP" id="MF_00020">
    <property type="entry name" value="Acetate_kinase"/>
    <property type="match status" value="1"/>
</dbReference>
<dbReference type="GO" id="GO:0006083">
    <property type="term" value="P:acetate metabolic process"/>
    <property type="evidence" value="ECO:0007669"/>
    <property type="project" value="TreeGrafter"/>
</dbReference>
<keyword evidence="5 6" id="KW-0067">ATP-binding</keyword>
<comment type="subcellular location">
    <subcellularLocation>
        <location evidence="6">Cytoplasm</location>
    </subcellularLocation>
</comment>
<dbReference type="Pfam" id="PF00871">
    <property type="entry name" value="Acetate_kinase"/>
    <property type="match status" value="1"/>
</dbReference>
<comment type="caution">
    <text evidence="8">The sequence shown here is derived from an EMBL/GenBank/DDBJ whole genome shotgun (WGS) entry which is preliminary data.</text>
</comment>
<organism evidence="8 9">
    <name type="scientific">Candidatus Ozemobacter sibiricus</name>
    <dbReference type="NCBI Taxonomy" id="2268124"/>
    <lineage>
        <taxon>Bacteria</taxon>
        <taxon>Candidatus Ozemobacteria</taxon>
        <taxon>Candidatus Ozemobacterales</taxon>
        <taxon>Candidatus Ozemobacteraceae</taxon>
        <taxon>Candidatus Ozemobacter</taxon>
    </lineage>
</organism>
<evidence type="ECO:0000256" key="7">
    <source>
        <dbReference type="RuleBase" id="RU003835"/>
    </source>
</evidence>
<evidence type="ECO:0000256" key="3">
    <source>
        <dbReference type="ARBA" id="ARBA00022741"/>
    </source>
</evidence>
<dbReference type="GO" id="GO:0000287">
    <property type="term" value="F:magnesium ion binding"/>
    <property type="evidence" value="ECO:0007669"/>
    <property type="project" value="UniProtKB-UniRule"/>
</dbReference>
<feature type="site" description="Transition state stabilizer" evidence="6">
    <location>
        <position position="187"/>
    </location>
</feature>
<dbReference type="SUPFAM" id="SSF53067">
    <property type="entry name" value="Actin-like ATPase domain"/>
    <property type="match status" value="2"/>
</dbReference>
<comment type="caution">
    <text evidence="6">Lacks conserved residue(s) required for the propagation of feature annotation.</text>
</comment>
<protein>
    <recommendedName>
        <fullName evidence="6">Acetate kinase</fullName>
        <ecNumber evidence="6">2.7.2.1</ecNumber>
    </recommendedName>
    <alternativeName>
        <fullName evidence="6">Acetokinase</fullName>
    </alternativeName>
</protein>
<comment type="subunit">
    <text evidence="6">Homodimer.</text>
</comment>
<evidence type="ECO:0000256" key="4">
    <source>
        <dbReference type="ARBA" id="ARBA00022777"/>
    </source>
</evidence>
<comment type="similarity">
    <text evidence="1 6 7">Belongs to the acetokinase family.</text>
</comment>
<feature type="binding site" evidence="6">
    <location>
        <begin position="215"/>
        <end position="219"/>
    </location>
    <ligand>
        <name>ATP</name>
        <dbReference type="ChEBI" id="CHEBI:30616"/>
    </ligand>
</feature>
<dbReference type="Gene3D" id="3.30.420.40">
    <property type="match status" value="2"/>
</dbReference>
<evidence type="ECO:0000313" key="9">
    <source>
        <dbReference type="Proteomes" id="UP000252355"/>
    </source>
</evidence>
<dbReference type="GO" id="GO:0006085">
    <property type="term" value="P:acetyl-CoA biosynthetic process"/>
    <property type="evidence" value="ECO:0007669"/>
    <property type="project" value="UniProtKB-UniRule"/>
</dbReference>
<dbReference type="PROSITE" id="PS01075">
    <property type="entry name" value="ACETATE_KINASE_1"/>
    <property type="match status" value="1"/>
</dbReference>
<feature type="active site" description="Proton donor/acceptor" evidence="6">
    <location>
        <position position="155"/>
    </location>
</feature>
<gene>
    <name evidence="6" type="primary">ackA</name>
    <name evidence="8" type="ORF">OZSIB_1862</name>
</gene>
<dbReference type="GO" id="GO:0008776">
    <property type="term" value="F:acetate kinase activity"/>
    <property type="evidence" value="ECO:0007669"/>
    <property type="project" value="UniProtKB-UniRule"/>
</dbReference>
<dbReference type="InterPro" id="IPR004372">
    <property type="entry name" value="Ac/propionate_kinase"/>
</dbReference>
<dbReference type="UniPathway" id="UPA00340">
    <property type="reaction ID" value="UER00458"/>
</dbReference>
<feature type="binding site" evidence="6">
    <location>
        <begin position="289"/>
        <end position="291"/>
    </location>
    <ligand>
        <name>ATP</name>
        <dbReference type="ChEBI" id="CHEBI:30616"/>
    </ligand>
</feature>
<dbReference type="CDD" id="cd24010">
    <property type="entry name" value="ASKHA_NBD_AcK_PK"/>
    <property type="match status" value="1"/>
</dbReference>
<dbReference type="Proteomes" id="UP000252355">
    <property type="component" value="Unassembled WGS sequence"/>
</dbReference>
<dbReference type="NCBIfam" id="TIGR00016">
    <property type="entry name" value="ackA"/>
    <property type="match status" value="1"/>
</dbReference>
<evidence type="ECO:0000256" key="1">
    <source>
        <dbReference type="ARBA" id="ARBA00008748"/>
    </source>
</evidence>
<comment type="catalytic activity">
    <reaction evidence="6">
        <text>acetate + ATP = acetyl phosphate + ADP</text>
        <dbReference type="Rhea" id="RHEA:11352"/>
        <dbReference type="ChEBI" id="CHEBI:22191"/>
        <dbReference type="ChEBI" id="CHEBI:30089"/>
        <dbReference type="ChEBI" id="CHEBI:30616"/>
        <dbReference type="ChEBI" id="CHEBI:456216"/>
        <dbReference type="EC" id="2.7.2.1"/>
    </reaction>
</comment>
<sequence>MELDSAPGKMILILNCGSSSIKYDVIRMPHRQSLGKGLVERIGEKTGKLTQTSERGRYQIETVIPTHKEGMNLVTRALTNPDSGILRSLDEIVGIGHRVVHGGDKYAQSVIIDDDVIAAIEKFSELAPLHNPPNLTGIRAATELFPGVKQVAVFDTAFHQTMPPAAYLYALPREFYEKYKIRRYGFHGTSHRYVSSRAMALLKRSPENTNVISCHLGNGASVTAISHGQSIDTSMGFTPLEGVMMGTRCGDLDPAILLYLLERGYTVKELNTILNKKSGLLGLSGISNDLRDLEAAAEQGNVHAQEALDTYAYRIRRYIGAYAANLIKVDILVFTGGIGQYGVKMRERICHRLENIGIFMDYQLNKTVGDHEGIVSESYSPVTIVVVPTNEELQIAIDVYALLFGETLEFRRRKDDVQL</sequence>
<feature type="binding site" evidence="6">
    <location>
        <position position="98"/>
    </location>
    <ligand>
        <name>substrate</name>
    </ligand>
</feature>
<dbReference type="PROSITE" id="PS01076">
    <property type="entry name" value="ACETATE_KINASE_2"/>
    <property type="match status" value="1"/>
</dbReference>
<dbReference type="AlphaFoldDB" id="A0A367ZJ17"/>
<dbReference type="PRINTS" id="PR00471">
    <property type="entry name" value="ACETATEKNASE"/>
</dbReference>
<dbReference type="EMBL" id="QOQW01000028">
    <property type="protein sequence ID" value="RCK78086.1"/>
    <property type="molecule type" value="Genomic_DNA"/>
</dbReference>
<comment type="pathway">
    <text evidence="6">Metabolic intermediate biosynthesis; acetyl-CoA biosynthesis; acetyl-CoA from acetate: step 1/2.</text>
</comment>
<dbReference type="GO" id="GO:0005524">
    <property type="term" value="F:ATP binding"/>
    <property type="evidence" value="ECO:0007669"/>
    <property type="project" value="UniProtKB-KW"/>
</dbReference>
<evidence type="ECO:0000256" key="2">
    <source>
        <dbReference type="ARBA" id="ARBA00022679"/>
    </source>
</evidence>
<feature type="binding site" evidence="6">
    <location>
        <position position="22"/>
    </location>
    <ligand>
        <name>ATP</name>
        <dbReference type="ChEBI" id="CHEBI:30616"/>
    </ligand>
</feature>
<keyword evidence="3 6" id="KW-0547">Nucleotide-binding</keyword>